<dbReference type="Proteomes" id="UP000680750">
    <property type="component" value="Chromosome"/>
</dbReference>
<feature type="transmembrane region" description="Helical" evidence="1">
    <location>
        <begin position="267"/>
        <end position="289"/>
    </location>
</feature>
<feature type="transmembrane region" description="Helical" evidence="1">
    <location>
        <begin position="92"/>
        <end position="113"/>
    </location>
</feature>
<proteinExistence type="predicted"/>
<feature type="transmembrane region" description="Helical" evidence="1">
    <location>
        <begin position="227"/>
        <end position="255"/>
    </location>
</feature>
<dbReference type="KEGG" id="aser:Asera_45110"/>
<reference evidence="2" key="1">
    <citation type="submission" date="2020-08" db="EMBL/GenBank/DDBJ databases">
        <title>Whole genome shotgun sequence of Actinocatenispora sera NBRC 101916.</title>
        <authorList>
            <person name="Komaki H."/>
            <person name="Tamura T."/>
        </authorList>
    </citation>
    <scope>NUCLEOTIDE SEQUENCE</scope>
    <source>
        <strain evidence="2">NBRC 101916</strain>
    </source>
</reference>
<keyword evidence="1" id="KW-0472">Membrane</keyword>
<dbReference type="RefSeq" id="WP_051802163.1">
    <property type="nucleotide sequence ID" value="NZ_AP023354.1"/>
</dbReference>
<gene>
    <name evidence="2" type="ORF">Asera_45110</name>
</gene>
<feature type="transmembrane region" description="Helical" evidence="1">
    <location>
        <begin position="301"/>
        <end position="317"/>
    </location>
</feature>
<feature type="transmembrane region" description="Helical" evidence="1">
    <location>
        <begin position="323"/>
        <end position="342"/>
    </location>
</feature>
<sequence>MAQSTSRAGWWQAARPVRALGLVRALDGGRNMQLMVLAGIVTVLVTRLYLAATGYPQIGGGSLHIAHALWGGLLMLIGLVVALLFADRTARLVTALAGGVGLGLFVDEVGKFITRTNNYFFAPAAGVMYLLFAALVLLVLKVRTRRRGGPAADAAAAAVLAAGGLTGGLTVRQRSEAMRLVADREDAAALGVRYLIAAAPSRSELRPAASRLDPLRRFVRRVVNWRFLPPVLIGVLSVSRVVVAVVFVVQAIVALANDDQSLLGREFGAVLASALTRTAEAVLSVIGALRWRRNRASGYRWLIAALYVNLFVTQLFNFTDSQFGALADLPSVLVMLGLLTYWRRRDAA</sequence>
<evidence type="ECO:0000256" key="1">
    <source>
        <dbReference type="SAM" id="Phobius"/>
    </source>
</evidence>
<evidence type="ECO:0000313" key="2">
    <source>
        <dbReference type="EMBL" id="BCJ30403.1"/>
    </source>
</evidence>
<keyword evidence="3" id="KW-1185">Reference proteome</keyword>
<dbReference type="AlphaFoldDB" id="A0A810L4W5"/>
<evidence type="ECO:0000313" key="3">
    <source>
        <dbReference type="Proteomes" id="UP000680750"/>
    </source>
</evidence>
<protein>
    <submittedName>
        <fullName evidence="2">Uncharacterized protein</fullName>
    </submittedName>
</protein>
<organism evidence="2 3">
    <name type="scientific">Actinocatenispora sera</name>
    <dbReference type="NCBI Taxonomy" id="390989"/>
    <lineage>
        <taxon>Bacteria</taxon>
        <taxon>Bacillati</taxon>
        <taxon>Actinomycetota</taxon>
        <taxon>Actinomycetes</taxon>
        <taxon>Micromonosporales</taxon>
        <taxon>Micromonosporaceae</taxon>
        <taxon>Actinocatenispora</taxon>
    </lineage>
</organism>
<name>A0A810L4W5_9ACTN</name>
<feature type="transmembrane region" description="Helical" evidence="1">
    <location>
        <begin position="64"/>
        <end position="85"/>
    </location>
</feature>
<feature type="transmembrane region" description="Helical" evidence="1">
    <location>
        <begin position="34"/>
        <end position="52"/>
    </location>
</feature>
<accession>A0A810L4W5</accession>
<feature type="transmembrane region" description="Helical" evidence="1">
    <location>
        <begin position="119"/>
        <end position="140"/>
    </location>
</feature>
<dbReference type="EMBL" id="AP023354">
    <property type="protein sequence ID" value="BCJ30403.1"/>
    <property type="molecule type" value="Genomic_DNA"/>
</dbReference>
<keyword evidence="1" id="KW-1133">Transmembrane helix</keyword>
<dbReference type="OrthoDB" id="161151at2"/>
<keyword evidence="1" id="KW-0812">Transmembrane</keyword>